<organism evidence="4 5">
    <name type="scientific">Streptosporangium oxazolinicum</name>
    <dbReference type="NCBI Taxonomy" id="909287"/>
    <lineage>
        <taxon>Bacteria</taxon>
        <taxon>Bacillati</taxon>
        <taxon>Actinomycetota</taxon>
        <taxon>Actinomycetes</taxon>
        <taxon>Streptosporangiales</taxon>
        <taxon>Streptosporangiaceae</taxon>
        <taxon>Streptosporangium</taxon>
    </lineage>
</organism>
<accession>A0ABP8AF70</accession>
<evidence type="ECO:0000256" key="2">
    <source>
        <dbReference type="ARBA" id="ARBA00022777"/>
    </source>
</evidence>
<keyword evidence="2" id="KW-0418">Kinase</keyword>
<gene>
    <name evidence="4" type="ORF">GCM10022252_09580</name>
</gene>
<dbReference type="Pfam" id="PF00294">
    <property type="entry name" value="PfkB"/>
    <property type="match status" value="1"/>
</dbReference>
<reference evidence="5" key="1">
    <citation type="journal article" date="2019" name="Int. J. Syst. Evol. Microbiol.">
        <title>The Global Catalogue of Microorganisms (GCM) 10K type strain sequencing project: providing services to taxonomists for standard genome sequencing and annotation.</title>
        <authorList>
            <consortium name="The Broad Institute Genomics Platform"/>
            <consortium name="The Broad Institute Genome Sequencing Center for Infectious Disease"/>
            <person name="Wu L."/>
            <person name="Ma J."/>
        </authorList>
    </citation>
    <scope>NUCLEOTIDE SEQUENCE [LARGE SCALE GENOMIC DNA]</scope>
    <source>
        <strain evidence="5">JCM 17388</strain>
    </source>
</reference>
<dbReference type="InterPro" id="IPR011611">
    <property type="entry name" value="PfkB_dom"/>
</dbReference>
<dbReference type="PANTHER" id="PTHR10584:SF166">
    <property type="entry name" value="RIBOKINASE"/>
    <property type="match status" value="1"/>
</dbReference>
<protein>
    <recommendedName>
        <fullName evidence="3">Carbohydrate kinase PfkB domain-containing protein</fullName>
    </recommendedName>
</protein>
<keyword evidence="5" id="KW-1185">Reference proteome</keyword>
<evidence type="ECO:0000313" key="5">
    <source>
        <dbReference type="Proteomes" id="UP001501251"/>
    </source>
</evidence>
<evidence type="ECO:0000256" key="1">
    <source>
        <dbReference type="ARBA" id="ARBA00022679"/>
    </source>
</evidence>
<evidence type="ECO:0000313" key="4">
    <source>
        <dbReference type="EMBL" id="GAA4182913.1"/>
    </source>
</evidence>
<comment type="caution">
    <text evidence="4">The sequence shown here is derived from an EMBL/GenBank/DDBJ whole genome shotgun (WGS) entry which is preliminary data.</text>
</comment>
<dbReference type="Gene3D" id="3.40.1190.20">
    <property type="match status" value="1"/>
</dbReference>
<dbReference type="RefSeq" id="WP_344915311.1">
    <property type="nucleotide sequence ID" value="NZ_BAABAQ010000001.1"/>
</dbReference>
<evidence type="ECO:0000259" key="3">
    <source>
        <dbReference type="Pfam" id="PF00294"/>
    </source>
</evidence>
<dbReference type="PANTHER" id="PTHR10584">
    <property type="entry name" value="SUGAR KINASE"/>
    <property type="match status" value="1"/>
</dbReference>
<dbReference type="SUPFAM" id="SSF53613">
    <property type="entry name" value="Ribokinase-like"/>
    <property type="match status" value="1"/>
</dbReference>
<dbReference type="InterPro" id="IPR029056">
    <property type="entry name" value="Ribokinase-like"/>
</dbReference>
<proteinExistence type="predicted"/>
<keyword evidence="1" id="KW-0808">Transferase</keyword>
<sequence>MTRAILVAGAVSFYMSVGVREFPIRYAPTSSPRWSCAGVSGAAGHIARTLKTLGDDVRLCTVVGRDLIGAGITTELGRAGLLGPGIVESAESSSGVTLVTPDGRRMGFPHLAPVNGVAYSPDLFEEQARGADLLVLTNAKFVRDLVRPAARLGVPIAVDVHLIHDLDGEYNRPWLEAARIVFCSHERLPCPPERWMAKMFRRYPRCQVVGVGLGERGAVLGTRDGLLVRAEAVTSREVVNTTGAGDALFATFLHVWRNTGDPVRALRAAVVHAGWKIGSRTPVTASLTCEELSKLGAACSPHVVTGRWDAGTA</sequence>
<feature type="domain" description="Carbohydrate kinase PfkB" evidence="3">
    <location>
        <begin position="207"/>
        <end position="282"/>
    </location>
</feature>
<name>A0ABP8AF70_9ACTN</name>
<dbReference type="EMBL" id="BAABAQ010000001">
    <property type="protein sequence ID" value="GAA4182913.1"/>
    <property type="molecule type" value="Genomic_DNA"/>
</dbReference>
<dbReference type="Proteomes" id="UP001501251">
    <property type="component" value="Unassembled WGS sequence"/>
</dbReference>